<proteinExistence type="predicted"/>
<evidence type="ECO:0000313" key="1">
    <source>
        <dbReference type="EMBL" id="MBC3910286.1"/>
    </source>
</evidence>
<organism evidence="1 2">
    <name type="scientific">Undibacterium umbellatum</name>
    <dbReference type="NCBI Taxonomy" id="2762300"/>
    <lineage>
        <taxon>Bacteria</taxon>
        <taxon>Pseudomonadati</taxon>
        <taxon>Pseudomonadota</taxon>
        <taxon>Betaproteobacteria</taxon>
        <taxon>Burkholderiales</taxon>
        <taxon>Oxalobacteraceae</taxon>
        <taxon>Undibacterium</taxon>
    </lineage>
</organism>
<dbReference type="RefSeq" id="WP_186955792.1">
    <property type="nucleotide sequence ID" value="NZ_JACOFX010000015.1"/>
</dbReference>
<name>A0ABR6ZFC4_9BURK</name>
<dbReference type="EMBL" id="JACOFX010000015">
    <property type="protein sequence ID" value="MBC3910286.1"/>
    <property type="molecule type" value="Genomic_DNA"/>
</dbReference>
<dbReference type="Proteomes" id="UP000646911">
    <property type="component" value="Unassembled WGS sequence"/>
</dbReference>
<keyword evidence="2" id="KW-1185">Reference proteome</keyword>
<sequence length="105" mass="11888">MTNSLSVGKMPHVIENNREGILDTQAAEVWIQVFLKKLHNFFHVIPGQAPVKTLKQNTDKTQTNHKQGICTFCKYRYTPCSPLGAAARGTNAPESPEAHLYFKFW</sequence>
<evidence type="ECO:0000313" key="2">
    <source>
        <dbReference type="Proteomes" id="UP000646911"/>
    </source>
</evidence>
<reference evidence="1 2" key="1">
    <citation type="submission" date="2020-08" db="EMBL/GenBank/DDBJ databases">
        <title>Novel species isolated from subtropical streams in China.</title>
        <authorList>
            <person name="Lu H."/>
        </authorList>
    </citation>
    <scope>NUCLEOTIDE SEQUENCE [LARGE SCALE GENOMIC DNA]</scope>
    <source>
        <strain evidence="1 2">NL8W</strain>
    </source>
</reference>
<accession>A0ABR6ZFC4</accession>
<protein>
    <submittedName>
        <fullName evidence="1">Uncharacterized protein</fullName>
    </submittedName>
</protein>
<comment type="caution">
    <text evidence="1">The sequence shown here is derived from an EMBL/GenBank/DDBJ whole genome shotgun (WGS) entry which is preliminary data.</text>
</comment>
<gene>
    <name evidence="1" type="ORF">H8L47_22225</name>
</gene>